<evidence type="ECO:0000256" key="2">
    <source>
        <dbReference type="ARBA" id="ARBA00022692"/>
    </source>
</evidence>
<sequence length="398" mass="46008">MLLVLFMVISPYTTAIPCIYMTYRVLVGKIIVEKNYLNIGLFLLFIWSLIVGVLNRSITSIFSSFALLMYFCSSVYIQSYCINRDRVEKIYRCLIYFSVFSGIFGIIEKIFCLYFKENVVARFLDFTFQTIHNKRIYSTFGNPNVAGNWFAIMILVSIYFCSTDSRYNKLFYKASTLLFLVALFLTGSRGAFIGLVFGLFAFYLFKFDWNKKNIWIYILLFIFIVVVTFIPLPILNNVIAHNVDRSFHNRVGIWRGCITMAKNKPITGWGLMAVWDYGSEYIVGYNKMLFHAHNIWITFMTTLGAVGFLIYMYIKINLLRSLKVLYTQRCPFVPMLAGIQALIIGHGLVDFTMIAPQAALLFISCSAVTLSLLRQYSTVLDSKPLRIRNKLKSLFRLN</sequence>
<dbReference type="EMBL" id="LR590481">
    <property type="protein sequence ID" value="VTQ83211.1"/>
    <property type="molecule type" value="Genomic_DNA"/>
</dbReference>
<feature type="transmembrane region" description="Helical" evidence="5">
    <location>
        <begin position="180"/>
        <end position="205"/>
    </location>
</feature>
<feature type="transmembrane region" description="Helical" evidence="5">
    <location>
        <begin position="214"/>
        <end position="235"/>
    </location>
</feature>
<dbReference type="Pfam" id="PF04932">
    <property type="entry name" value="Wzy_C"/>
    <property type="match status" value="1"/>
</dbReference>
<feature type="transmembrane region" description="Helical" evidence="5">
    <location>
        <begin position="94"/>
        <end position="115"/>
    </location>
</feature>
<feature type="transmembrane region" description="Helical" evidence="5">
    <location>
        <begin position="295"/>
        <end position="314"/>
    </location>
</feature>
<feature type="transmembrane region" description="Helical" evidence="5">
    <location>
        <begin position="136"/>
        <end position="160"/>
    </location>
</feature>
<evidence type="ECO:0000313" key="7">
    <source>
        <dbReference type="EMBL" id="VTQ83211.1"/>
    </source>
</evidence>
<feature type="transmembrane region" description="Helical" evidence="5">
    <location>
        <begin position="354"/>
        <end position="373"/>
    </location>
</feature>
<keyword evidence="8" id="KW-1185">Reference proteome</keyword>
<feature type="transmembrane region" description="Helical" evidence="5">
    <location>
        <begin position="61"/>
        <end position="82"/>
    </location>
</feature>
<feature type="domain" description="O-antigen ligase-related" evidence="6">
    <location>
        <begin position="175"/>
        <end position="312"/>
    </location>
</feature>
<accession>A0A4U9QZ76</accession>
<dbReference type="GO" id="GO:0016020">
    <property type="term" value="C:membrane"/>
    <property type="evidence" value="ECO:0007669"/>
    <property type="project" value="UniProtKB-SubCell"/>
</dbReference>
<evidence type="ECO:0000313" key="8">
    <source>
        <dbReference type="Proteomes" id="UP000308489"/>
    </source>
</evidence>
<reference evidence="7 8" key="1">
    <citation type="submission" date="2019-05" db="EMBL/GenBank/DDBJ databases">
        <authorList>
            <consortium name="Pathogen Informatics"/>
        </authorList>
    </citation>
    <scope>NUCLEOTIDE SEQUENCE [LARGE SCALE GENOMIC DNA]</scope>
    <source>
        <strain evidence="7 8">NCTC503</strain>
    </source>
</reference>
<protein>
    <submittedName>
        <fullName evidence="7">O-antigen polymerase</fullName>
    </submittedName>
</protein>
<proteinExistence type="predicted"/>
<comment type="subcellular location">
    <subcellularLocation>
        <location evidence="1">Membrane</location>
        <topology evidence="1">Multi-pass membrane protein</topology>
    </subcellularLocation>
</comment>
<organism evidence="7 8">
    <name type="scientific">Hathewaya histolytica</name>
    <name type="common">Clostridium histolyticum</name>
    <dbReference type="NCBI Taxonomy" id="1498"/>
    <lineage>
        <taxon>Bacteria</taxon>
        <taxon>Bacillati</taxon>
        <taxon>Bacillota</taxon>
        <taxon>Clostridia</taxon>
        <taxon>Eubacteriales</taxon>
        <taxon>Clostridiaceae</taxon>
        <taxon>Hathewaya</taxon>
    </lineage>
</organism>
<keyword evidence="4 5" id="KW-0472">Membrane</keyword>
<dbReference type="PANTHER" id="PTHR37422">
    <property type="entry name" value="TEICHURONIC ACID BIOSYNTHESIS PROTEIN TUAE"/>
    <property type="match status" value="1"/>
</dbReference>
<evidence type="ECO:0000256" key="5">
    <source>
        <dbReference type="SAM" id="Phobius"/>
    </source>
</evidence>
<keyword evidence="2 5" id="KW-0812">Transmembrane</keyword>
<keyword evidence="3 5" id="KW-1133">Transmembrane helix</keyword>
<feature type="transmembrane region" description="Helical" evidence="5">
    <location>
        <begin position="35"/>
        <end position="54"/>
    </location>
</feature>
<dbReference type="AlphaFoldDB" id="A0A4U9QZ76"/>
<dbReference type="Proteomes" id="UP000308489">
    <property type="component" value="Chromosome 1"/>
</dbReference>
<name>A0A4U9QZ76_HATHI</name>
<dbReference type="RefSeq" id="WP_138209125.1">
    <property type="nucleotide sequence ID" value="NZ_CBCRUQ010000023.1"/>
</dbReference>
<dbReference type="InterPro" id="IPR051533">
    <property type="entry name" value="WaaL-like"/>
</dbReference>
<evidence type="ECO:0000256" key="3">
    <source>
        <dbReference type="ARBA" id="ARBA00022989"/>
    </source>
</evidence>
<dbReference type="InterPro" id="IPR007016">
    <property type="entry name" value="O-antigen_ligase-rel_domated"/>
</dbReference>
<dbReference type="OrthoDB" id="2986203at2"/>
<dbReference type="KEGG" id="hhw:NCTC503_00307"/>
<gene>
    <name evidence="7" type="ORF">NCTC503_00307</name>
</gene>
<evidence type="ECO:0000256" key="1">
    <source>
        <dbReference type="ARBA" id="ARBA00004141"/>
    </source>
</evidence>
<evidence type="ECO:0000256" key="4">
    <source>
        <dbReference type="ARBA" id="ARBA00023136"/>
    </source>
</evidence>
<evidence type="ECO:0000259" key="6">
    <source>
        <dbReference type="Pfam" id="PF04932"/>
    </source>
</evidence>
<dbReference type="PANTHER" id="PTHR37422:SF17">
    <property type="entry name" value="O-ANTIGEN LIGASE"/>
    <property type="match status" value="1"/>
</dbReference>